<reference evidence="1 2" key="1">
    <citation type="submission" date="2016-07" db="EMBL/GenBank/DDBJ databases">
        <title>Genomic analysis of zinc-resistant bacterium Mucilaginibacter pedocola TBZ30.</title>
        <authorList>
            <person name="Huang J."/>
            <person name="Tang J."/>
        </authorList>
    </citation>
    <scope>NUCLEOTIDE SEQUENCE [LARGE SCALE GENOMIC DNA]</scope>
    <source>
        <strain evidence="1 2">TBZ30</strain>
    </source>
</reference>
<proteinExistence type="predicted"/>
<dbReference type="EMBL" id="MBTF01000037">
    <property type="protein sequence ID" value="OOQ57117.1"/>
    <property type="molecule type" value="Genomic_DNA"/>
</dbReference>
<sequence>MNTLTIINNTRPAGAGITSSKKVNTVTRTATPAKAVYEVDSAVIIGSAVEVEYFLNDAGLSISIALQTLKSYVAAEGMNEYCFDSSDYAGCHVQDAGTADIDTYLDENLEGAVAAYLQSIRAGQHNVN</sequence>
<keyword evidence="2" id="KW-1185">Reference proteome</keyword>
<dbReference type="AlphaFoldDB" id="A0A1S9P8E9"/>
<comment type="caution">
    <text evidence="1">The sequence shown here is derived from an EMBL/GenBank/DDBJ whole genome shotgun (WGS) entry which is preliminary data.</text>
</comment>
<evidence type="ECO:0000313" key="2">
    <source>
        <dbReference type="Proteomes" id="UP000189739"/>
    </source>
</evidence>
<accession>A0A1S9P8E9</accession>
<dbReference type="RefSeq" id="WP_078350991.1">
    <property type="nucleotide sequence ID" value="NZ_MBTF01000037.1"/>
</dbReference>
<protein>
    <submittedName>
        <fullName evidence="1">Uncharacterized protein</fullName>
    </submittedName>
</protein>
<organism evidence="1 2">
    <name type="scientific">Mucilaginibacter pedocola</name>
    <dbReference type="NCBI Taxonomy" id="1792845"/>
    <lineage>
        <taxon>Bacteria</taxon>
        <taxon>Pseudomonadati</taxon>
        <taxon>Bacteroidota</taxon>
        <taxon>Sphingobacteriia</taxon>
        <taxon>Sphingobacteriales</taxon>
        <taxon>Sphingobacteriaceae</taxon>
        <taxon>Mucilaginibacter</taxon>
    </lineage>
</organism>
<name>A0A1S9P8E9_9SPHI</name>
<evidence type="ECO:0000313" key="1">
    <source>
        <dbReference type="EMBL" id="OOQ57117.1"/>
    </source>
</evidence>
<dbReference type="Proteomes" id="UP000189739">
    <property type="component" value="Unassembled WGS sequence"/>
</dbReference>
<gene>
    <name evidence="1" type="ORF">BC343_16485</name>
</gene>
<dbReference type="STRING" id="1792845.BC343_16485"/>